<evidence type="ECO:0000256" key="6">
    <source>
        <dbReference type="ARBA" id="ARBA00023004"/>
    </source>
</evidence>
<evidence type="ECO:0000256" key="1">
    <source>
        <dbReference type="ARBA" id="ARBA00001970"/>
    </source>
</evidence>
<proteinExistence type="inferred from homology"/>
<dbReference type="Proteomes" id="UP000799439">
    <property type="component" value="Unassembled WGS sequence"/>
</dbReference>
<dbReference type="AlphaFoldDB" id="A0A9P4IS52"/>
<dbReference type="PANTHER" id="PTHR33577:SF1">
    <property type="entry name" value="HEME HALOPEROXIDASE FAMILY PROFILE DOMAIN-CONTAINING PROTEIN"/>
    <property type="match status" value="1"/>
</dbReference>
<dbReference type="SUPFAM" id="SSF47571">
    <property type="entry name" value="Cloroperoxidase"/>
    <property type="match status" value="1"/>
</dbReference>
<keyword evidence="3" id="KW-0349">Heme</keyword>
<dbReference type="OrthoDB" id="407298at2759"/>
<evidence type="ECO:0000256" key="2">
    <source>
        <dbReference type="ARBA" id="ARBA00022559"/>
    </source>
</evidence>
<dbReference type="InterPro" id="IPR036851">
    <property type="entry name" value="Chloroperoxidase-like_sf"/>
</dbReference>
<evidence type="ECO:0000256" key="5">
    <source>
        <dbReference type="ARBA" id="ARBA00023002"/>
    </source>
</evidence>
<keyword evidence="5" id="KW-0560">Oxidoreductase</keyword>
<dbReference type="PANTHER" id="PTHR33577">
    <property type="entry name" value="STERIGMATOCYSTIN BIOSYNTHESIS PEROXIDASE STCC-RELATED"/>
    <property type="match status" value="1"/>
</dbReference>
<evidence type="ECO:0000259" key="8">
    <source>
        <dbReference type="PROSITE" id="PS51405"/>
    </source>
</evidence>
<feature type="domain" description="Heme haloperoxidase family profile" evidence="8">
    <location>
        <begin position="21"/>
        <end position="263"/>
    </location>
</feature>
<reference evidence="9" key="1">
    <citation type="journal article" date="2020" name="Stud. Mycol.">
        <title>101 Dothideomycetes genomes: a test case for predicting lifestyles and emergence of pathogens.</title>
        <authorList>
            <person name="Haridas S."/>
            <person name="Albert R."/>
            <person name="Binder M."/>
            <person name="Bloem J."/>
            <person name="Labutti K."/>
            <person name="Salamov A."/>
            <person name="Andreopoulos B."/>
            <person name="Baker S."/>
            <person name="Barry K."/>
            <person name="Bills G."/>
            <person name="Bluhm B."/>
            <person name="Cannon C."/>
            <person name="Castanera R."/>
            <person name="Culley D."/>
            <person name="Daum C."/>
            <person name="Ezra D."/>
            <person name="Gonzalez J."/>
            <person name="Henrissat B."/>
            <person name="Kuo A."/>
            <person name="Liang C."/>
            <person name="Lipzen A."/>
            <person name="Lutzoni F."/>
            <person name="Magnuson J."/>
            <person name="Mondo S."/>
            <person name="Nolan M."/>
            <person name="Ohm R."/>
            <person name="Pangilinan J."/>
            <person name="Park H.-J."/>
            <person name="Ramirez L."/>
            <person name="Alfaro M."/>
            <person name="Sun H."/>
            <person name="Tritt A."/>
            <person name="Yoshinaga Y."/>
            <person name="Zwiers L.-H."/>
            <person name="Turgeon B."/>
            <person name="Goodwin S."/>
            <person name="Spatafora J."/>
            <person name="Crous P."/>
            <person name="Grigoriev I."/>
        </authorList>
    </citation>
    <scope>NUCLEOTIDE SEQUENCE</scope>
    <source>
        <strain evidence="9">CBS 260.36</strain>
    </source>
</reference>
<dbReference type="GO" id="GO:0046872">
    <property type="term" value="F:metal ion binding"/>
    <property type="evidence" value="ECO:0007669"/>
    <property type="project" value="UniProtKB-KW"/>
</dbReference>
<evidence type="ECO:0000256" key="3">
    <source>
        <dbReference type="ARBA" id="ARBA00022617"/>
    </source>
</evidence>
<dbReference type="InterPro" id="IPR000028">
    <property type="entry name" value="Chloroperoxidase"/>
</dbReference>
<dbReference type="PROSITE" id="PS51405">
    <property type="entry name" value="HEME_HALOPEROXIDASE"/>
    <property type="match status" value="1"/>
</dbReference>
<name>A0A9P4IS52_9PEZI</name>
<dbReference type="Pfam" id="PF01328">
    <property type="entry name" value="Peroxidase_2"/>
    <property type="match status" value="1"/>
</dbReference>
<evidence type="ECO:0000256" key="7">
    <source>
        <dbReference type="ARBA" id="ARBA00025795"/>
    </source>
</evidence>
<comment type="caution">
    <text evidence="9">The sequence shown here is derived from an EMBL/GenBank/DDBJ whole genome shotgun (WGS) entry which is preliminary data.</text>
</comment>
<keyword evidence="6" id="KW-0408">Iron</keyword>
<protein>
    <submittedName>
        <fullName evidence="9">Cloroperoxidase</fullName>
    </submittedName>
</protein>
<dbReference type="Gene3D" id="1.10.489.10">
    <property type="entry name" value="Chloroperoxidase-like"/>
    <property type="match status" value="1"/>
</dbReference>
<comment type="cofactor">
    <cofactor evidence="1">
        <name>heme b</name>
        <dbReference type="ChEBI" id="CHEBI:60344"/>
    </cofactor>
</comment>
<sequence length="376" mass="40756">MNKFKKRTTFDAASQYISTSGQYKFVAPGSGDQRGPCPGLNALANHNYLPHNGVATITEFINATMEVFGMGLDLATFLATYGALVDGDGTKWSIGGPTPNVPGLLGLIGQPQGISGSHNKYESDASPTRGDLYQTGNDYTVQMSQFQQLYDLGKAADNYDLQLLTDFRHTRFQQSIANNPDFFYAPFSGVIVTPAAYTFIYRYMANKSAEYPDGQLNGNVLKSFFAISGNDGSFQYNPGYERIPDNWYTRSRTDPYGILELNLDTVAMATQYPEFLVPGGNLGTTNSYVGLNPSNLTGGVVSAGDLLTNNEGVCLAYQAAVQLLPDILNTVVSDITAPLNKLTGAFSSVEQTLNCPKLSTIDTSQFSQYPGYTKSQ</sequence>
<accession>A0A9P4IS52</accession>
<gene>
    <name evidence="9" type="ORF">K461DRAFT_288381</name>
</gene>
<evidence type="ECO:0000256" key="4">
    <source>
        <dbReference type="ARBA" id="ARBA00022723"/>
    </source>
</evidence>
<keyword evidence="4" id="KW-0479">Metal-binding</keyword>
<organism evidence="9 10">
    <name type="scientific">Myriangium duriaei CBS 260.36</name>
    <dbReference type="NCBI Taxonomy" id="1168546"/>
    <lineage>
        <taxon>Eukaryota</taxon>
        <taxon>Fungi</taxon>
        <taxon>Dikarya</taxon>
        <taxon>Ascomycota</taxon>
        <taxon>Pezizomycotina</taxon>
        <taxon>Dothideomycetes</taxon>
        <taxon>Dothideomycetidae</taxon>
        <taxon>Myriangiales</taxon>
        <taxon>Myriangiaceae</taxon>
        <taxon>Myriangium</taxon>
    </lineage>
</organism>
<dbReference type="GO" id="GO:0004601">
    <property type="term" value="F:peroxidase activity"/>
    <property type="evidence" value="ECO:0007669"/>
    <property type="project" value="UniProtKB-KW"/>
</dbReference>
<comment type="similarity">
    <text evidence="7">Belongs to the chloroperoxidase family.</text>
</comment>
<dbReference type="EMBL" id="ML996092">
    <property type="protein sequence ID" value="KAF2149018.1"/>
    <property type="molecule type" value="Genomic_DNA"/>
</dbReference>
<keyword evidence="10" id="KW-1185">Reference proteome</keyword>
<evidence type="ECO:0000313" key="9">
    <source>
        <dbReference type="EMBL" id="KAF2149018.1"/>
    </source>
</evidence>
<evidence type="ECO:0000313" key="10">
    <source>
        <dbReference type="Proteomes" id="UP000799439"/>
    </source>
</evidence>
<keyword evidence="2" id="KW-0575">Peroxidase</keyword>